<reference evidence="2" key="1">
    <citation type="submission" date="2023-03" db="EMBL/GenBank/DDBJ databases">
        <title>Massive genome expansion in bonnet fungi (Mycena s.s.) driven by repeated elements and novel gene families across ecological guilds.</title>
        <authorList>
            <consortium name="Lawrence Berkeley National Laboratory"/>
            <person name="Harder C.B."/>
            <person name="Miyauchi S."/>
            <person name="Viragh M."/>
            <person name="Kuo A."/>
            <person name="Thoen E."/>
            <person name="Andreopoulos B."/>
            <person name="Lu D."/>
            <person name="Skrede I."/>
            <person name="Drula E."/>
            <person name="Henrissat B."/>
            <person name="Morin E."/>
            <person name="Kohler A."/>
            <person name="Barry K."/>
            <person name="LaButti K."/>
            <person name="Morin E."/>
            <person name="Salamov A."/>
            <person name="Lipzen A."/>
            <person name="Mereny Z."/>
            <person name="Hegedus B."/>
            <person name="Baldrian P."/>
            <person name="Stursova M."/>
            <person name="Weitz H."/>
            <person name="Taylor A."/>
            <person name="Grigoriev I.V."/>
            <person name="Nagy L.G."/>
            <person name="Martin F."/>
            <person name="Kauserud H."/>
        </authorList>
    </citation>
    <scope>NUCLEOTIDE SEQUENCE</scope>
    <source>
        <strain evidence="2">9144</strain>
    </source>
</reference>
<proteinExistence type="predicted"/>
<evidence type="ECO:0000313" key="2">
    <source>
        <dbReference type="EMBL" id="KAJ7202351.1"/>
    </source>
</evidence>
<keyword evidence="3" id="KW-1185">Reference proteome</keyword>
<dbReference type="Proteomes" id="UP001219525">
    <property type="component" value="Unassembled WGS sequence"/>
</dbReference>
<accession>A0AAD6V8C0</accession>
<feature type="region of interest" description="Disordered" evidence="1">
    <location>
        <begin position="32"/>
        <end position="67"/>
    </location>
</feature>
<evidence type="ECO:0000256" key="1">
    <source>
        <dbReference type="SAM" id="MobiDB-lite"/>
    </source>
</evidence>
<organism evidence="2 3">
    <name type="scientific">Mycena pura</name>
    <dbReference type="NCBI Taxonomy" id="153505"/>
    <lineage>
        <taxon>Eukaryota</taxon>
        <taxon>Fungi</taxon>
        <taxon>Dikarya</taxon>
        <taxon>Basidiomycota</taxon>
        <taxon>Agaricomycotina</taxon>
        <taxon>Agaricomycetes</taxon>
        <taxon>Agaricomycetidae</taxon>
        <taxon>Agaricales</taxon>
        <taxon>Marasmiineae</taxon>
        <taxon>Mycenaceae</taxon>
        <taxon>Mycena</taxon>
    </lineage>
</organism>
<protein>
    <submittedName>
        <fullName evidence="2">Uncharacterized protein</fullName>
    </submittedName>
</protein>
<name>A0AAD6V8C0_9AGAR</name>
<dbReference type="EMBL" id="JARJCW010000055">
    <property type="protein sequence ID" value="KAJ7202351.1"/>
    <property type="molecule type" value="Genomic_DNA"/>
</dbReference>
<comment type="caution">
    <text evidence="2">The sequence shown here is derived from an EMBL/GenBank/DDBJ whole genome shotgun (WGS) entry which is preliminary data.</text>
</comment>
<evidence type="ECO:0000313" key="3">
    <source>
        <dbReference type="Proteomes" id="UP001219525"/>
    </source>
</evidence>
<dbReference type="AlphaFoldDB" id="A0AAD6V8C0"/>
<feature type="compositionally biased region" description="Polar residues" evidence="1">
    <location>
        <begin position="46"/>
        <end position="63"/>
    </location>
</feature>
<sequence length="231" mass="25032">MVADISAILHEVTGQSSAGGVGSCPITTIPTAHEWDPGNHGIRNIIPTTSKHNSNGSESSNDVESSKPDSLCEHALYYANNIVTGWRVRLHVSSTPPSPRGLPSLSRPGGEICMHLGVAHRGLLPGPGAFGSRWSRSQGWSQAASGCMCWTGDRSVHQCVENSRYHDHDYGFEPIKGSAQLSGRALRARDLQEIRGSWLATAEFTGILPLAVPNVERYHRVRSEESVDHYS</sequence>
<gene>
    <name evidence="2" type="ORF">GGX14DRAFT_399515</name>
</gene>